<evidence type="ECO:0000259" key="1">
    <source>
        <dbReference type="Pfam" id="PF10040"/>
    </source>
</evidence>
<dbReference type="eggNOG" id="COG5551">
    <property type="taxonomic scope" value="Bacteria"/>
</dbReference>
<dbReference type="Gene3D" id="3.30.70.1900">
    <property type="match status" value="1"/>
</dbReference>
<dbReference type="HOGENOM" id="CLU_050021_0_0_0"/>
<dbReference type="InterPro" id="IPR019267">
    <property type="entry name" value="CRISPR-assoc_Cas6_C"/>
</dbReference>
<reference evidence="2" key="1">
    <citation type="submission" date="2006-10" db="EMBL/GenBank/DDBJ databases">
        <title>Complete sequence of Solibacter usitatus Ellin6076.</title>
        <authorList>
            <consortium name="US DOE Joint Genome Institute"/>
            <person name="Copeland A."/>
            <person name="Lucas S."/>
            <person name="Lapidus A."/>
            <person name="Barry K."/>
            <person name="Detter J.C."/>
            <person name="Glavina del Rio T."/>
            <person name="Hammon N."/>
            <person name="Israni S."/>
            <person name="Dalin E."/>
            <person name="Tice H."/>
            <person name="Pitluck S."/>
            <person name="Thompson L.S."/>
            <person name="Brettin T."/>
            <person name="Bruce D."/>
            <person name="Han C."/>
            <person name="Tapia R."/>
            <person name="Gilna P."/>
            <person name="Schmutz J."/>
            <person name="Larimer F."/>
            <person name="Land M."/>
            <person name="Hauser L."/>
            <person name="Kyrpides N."/>
            <person name="Mikhailova N."/>
            <person name="Janssen P.H."/>
            <person name="Kuske C.R."/>
            <person name="Richardson P."/>
        </authorList>
    </citation>
    <scope>NUCLEOTIDE SEQUENCE</scope>
    <source>
        <strain evidence="2">Ellin6076</strain>
    </source>
</reference>
<accession>Q01QC2</accession>
<dbReference type="STRING" id="234267.Acid_7237"/>
<dbReference type="EMBL" id="CP000473">
    <property type="protein sequence ID" value="ABJ88148.1"/>
    <property type="molecule type" value="Genomic_DNA"/>
</dbReference>
<name>Q01QC2_SOLUE</name>
<organism evidence="2">
    <name type="scientific">Solibacter usitatus (strain Ellin6076)</name>
    <dbReference type="NCBI Taxonomy" id="234267"/>
    <lineage>
        <taxon>Bacteria</taxon>
        <taxon>Pseudomonadati</taxon>
        <taxon>Acidobacteriota</taxon>
        <taxon>Terriglobia</taxon>
        <taxon>Bryobacterales</taxon>
        <taxon>Solibacteraceae</taxon>
        <taxon>Candidatus Solibacter</taxon>
    </lineage>
</organism>
<sequence length="290" mass="31850">MTTFEFYRFRFHFRALDQVHFPLGKSANVVRGAFGTVLRDAVPPSVYSRLFEPGAALGAAPSGLADWPRPFVLRVAHLDGLTVPAGDSFYLDAHVFDLHQPALVHFRAALSRLAEKGLGPGRGRAELERTEQLDLEGGAQAVWEAPAAASVAILDRDPEPVETVAVRFLTPTELKSDGALAGRPEFPILFGRLRDRISTLRSLYGAGPLEIDFKAMGERAARIELRRSEVAWEQVKRKSGRTGQVHPIGGFTGEAEYAGDLAEFVPWLRAARWVGVGRQTVWGKGDVRVK</sequence>
<dbReference type="Pfam" id="PF10040">
    <property type="entry name" value="CRISPR_Cas6"/>
    <property type="match status" value="1"/>
</dbReference>
<feature type="domain" description="CRISPR-associated protein Cas6 C-terminal" evidence="1">
    <location>
        <begin position="166"/>
        <end position="287"/>
    </location>
</feature>
<proteinExistence type="predicted"/>
<protein>
    <recommendedName>
        <fullName evidence="1">CRISPR-associated protein Cas6 C-terminal domain-containing protein</fullName>
    </recommendedName>
</protein>
<dbReference type="InParanoid" id="Q01QC2"/>
<dbReference type="AlphaFoldDB" id="Q01QC2"/>
<dbReference type="KEGG" id="sus:Acid_7237"/>
<evidence type="ECO:0000313" key="2">
    <source>
        <dbReference type="EMBL" id="ABJ88148.1"/>
    </source>
</evidence>
<gene>
    <name evidence="2" type="ordered locus">Acid_7237</name>
</gene>